<dbReference type="Proteomes" id="UP001066276">
    <property type="component" value="Chromosome 1_2"/>
</dbReference>
<dbReference type="EMBL" id="JANPWB010000002">
    <property type="protein sequence ID" value="KAJ1208999.1"/>
    <property type="molecule type" value="Genomic_DNA"/>
</dbReference>
<protein>
    <submittedName>
        <fullName evidence="1">Uncharacterized protein</fullName>
    </submittedName>
</protein>
<evidence type="ECO:0000313" key="2">
    <source>
        <dbReference type="Proteomes" id="UP001066276"/>
    </source>
</evidence>
<evidence type="ECO:0000313" key="1">
    <source>
        <dbReference type="EMBL" id="KAJ1208999.1"/>
    </source>
</evidence>
<keyword evidence="2" id="KW-1185">Reference proteome</keyword>
<sequence length="143" mass="15824">MDTTWQPPITYEPESPASSTPTAIMDCILKEIAVVRPLEGMVSNIAALTAGTKSIHMDITGFQHHVTGLEQHVVTVEDCLNTVSEQDQELLLLCSKDIDLEDRNCRDNIRIFSLPECLEGTNVRGFLRNTLPTLTGLVFDTPL</sequence>
<comment type="caution">
    <text evidence="1">The sequence shown here is derived from an EMBL/GenBank/DDBJ whole genome shotgun (WGS) entry which is preliminary data.</text>
</comment>
<proteinExistence type="predicted"/>
<organism evidence="1 2">
    <name type="scientific">Pleurodeles waltl</name>
    <name type="common">Iberian ribbed newt</name>
    <dbReference type="NCBI Taxonomy" id="8319"/>
    <lineage>
        <taxon>Eukaryota</taxon>
        <taxon>Metazoa</taxon>
        <taxon>Chordata</taxon>
        <taxon>Craniata</taxon>
        <taxon>Vertebrata</taxon>
        <taxon>Euteleostomi</taxon>
        <taxon>Amphibia</taxon>
        <taxon>Batrachia</taxon>
        <taxon>Caudata</taxon>
        <taxon>Salamandroidea</taxon>
        <taxon>Salamandridae</taxon>
        <taxon>Pleurodelinae</taxon>
        <taxon>Pleurodeles</taxon>
    </lineage>
</organism>
<accession>A0AAV7W4T6</accession>
<reference evidence="1" key="1">
    <citation type="journal article" date="2022" name="bioRxiv">
        <title>Sequencing and chromosome-scale assembly of the giantPleurodeles waltlgenome.</title>
        <authorList>
            <person name="Brown T."/>
            <person name="Elewa A."/>
            <person name="Iarovenko S."/>
            <person name="Subramanian E."/>
            <person name="Araus A.J."/>
            <person name="Petzold A."/>
            <person name="Susuki M."/>
            <person name="Suzuki K.-i.T."/>
            <person name="Hayashi T."/>
            <person name="Toyoda A."/>
            <person name="Oliveira C."/>
            <person name="Osipova E."/>
            <person name="Leigh N.D."/>
            <person name="Simon A."/>
            <person name="Yun M.H."/>
        </authorList>
    </citation>
    <scope>NUCLEOTIDE SEQUENCE</scope>
    <source>
        <strain evidence="1">20211129_DDA</strain>
        <tissue evidence="1">Liver</tissue>
    </source>
</reference>
<name>A0AAV7W4T6_PLEWA</name>
<gene>
    <name evidence="1" type="ORF">NDU88_004378</name>
</gene>
<dbReference type="AlphaFoldDB" id="A0AAV7W4T6"/>